<evidence type="ECO:0000256" key="8">
    <source>
        <dbReference type="ARBA" id="ARBA00023136"/>
    </source>
</evidence>
<keyword evidence="6 9" id="KW-0812">Transmembrane</keyword>
<evidence type="ECO:0000256" key="4">
    <source>
        <dbReference type="ARBA" id="ARBA00022475"/>
    </source>
</evidence>
<evidence type="ECO:0000256" key="2">
    <source>
        <dbReference type="ARBA" id="ARBA00006413"/>
    </source>
</evidence>
<dbReference type="PANTHER" id="PTHR36106">
    <property type="entry name" value="ANAEROBIC C4-DICARBOXYLATE TRANSPORTER DCUB"/>
    <property type="match status" value="1"/>
</dbReference>
<proteinExistence type="inferred from homology"/>
<dbReference type="PIRSF" id="PIRSF004539">
    <property type="entry name" value="C4-dicrbxl_trns"/>
    <property type="match status" value="1"/>
</dbReference>
<keyword evidence="11" id="KW-1185">Reference proteome</keyword>
<evidence type="ECO:0000313" key="11">
    <source>
        <dbReference type="Proteomes" id="UP001560573"/>
    </source>
</evidence>
<dbReference type="NCBIfam" id="TIGR00770">
    <property type="entry name" value="Dcu"/>
    <property type="match status" value="1"/>
</dbReference>
<feature type="transmembrane region" description="Helical" evidence="9">
    <location>
        <begin position="423"/>
        <end position="445"/>
    </location>
</feature>
<feature type="transmembrane region" description="Helical" evidence="9">
    <location>
        <begin position="302"/>
        <end position="321"/>
    </location>
</feature>
<dbReference type="RefSeq" id="WP_369332512.1">
    <property type="nucleotide sequence ID" value="NZ_JAULBC010000013.1"/>
</dbReference>
<feature type="transmembrane region" description="Helical" evidence="9">
    <location>
        <begin position="167"/>
        <end position="186"/>
    </location>
</feature>
<feature type="transmembrane region" description="Helical" evidence="9">
    <location>
        <begin position="370"/>
        <end position="388"/>
    </location>
</feature>
<evidence type="ECO:0000256" key="5">
    <source>
        <dbReference type="ARBA" id="ARBA00022519"/>
    </source>
</evidence>
<evidence type="ECO:0000256" key="9">
    <source>
        <dbReference type="SAM" id="Phobius"/>
    </source>
</evidence>
<comment type="caution">
    <text evidence="10">The sequence shown here is derived from an EMBL/GenBank/DDBJ whole genome shotgun (WGS) entry which is preliminary data.</text>
</comment>
<keyword evidence="8 9" id="KW-0472">Membrane</keyword>
<keyword evidence="3" id="KW-0813">Transport</keyword>
<gene>
    <name evidence="10" type="ORF">QTN47_26540</name>
</gene>
<feature type="transmembrane region" description="Helical" evidence="9">
    <location>
        <begin position="48"/>
        <end position="68"/>
    </location>
</feature>
<keyword evidence="4" id="KW-1003">Cell membrane</keyword>
<sequence length="446" mass="47066">MIWIQFLIVLIMILIGANMKGIGLGVMGMVGMLIFVSVFHMHPTEPPLDVMLIIIAIVTTGAALQAAGGLDYLVSIAEKIIRSNPSQITFLAPVTTYFLCLFAGTSHIVYSLLPIISEVAAKKRIRPERPLSVSVIASHIALTGSPMSAATAAMAAILAYPSAVVDIMKVGIPSCLLGVLAGALAVRKKGKELNDDPDFIEKMKDPEFAQSIDADSAENKKAIKPGAKTAVLIFGIAILLVVLCGAFPSLVPNTGKGDLNFSVKADGTLTMGSVIEIITLSATALIMLVTKTSAEAVTKASLFTSMATAVISVFGVVWMSSTFMANNEHVIKEALGGIAQAHPWTFTFAVFIMGVLMFSQAATTRTMMPLGVALGIANPNLLAMFPAVNADFVLPGYPTLLAAINFDRTGTTKIGKYVINHSFMLPGFVVIGTAIIIGFLLSHILL</sequence>
<comment type="subcellular location">
    <subcellularLocation>
        <location evidence="1">Cell inner membrane</location>
        <topology evidence="1">Multi-pass membrane protein</topology>
    </subcellularLocation>
</comment>
<dbReference type="EMBL" id="JAULBC010000013">
    <property type="protein sequence ID" value="MEX6691096.1"/>
    <property type="molecule type" value="Genomic_DNA"/>
</dbReference>
<protein>
    <submittedName>
        <fullName evidence="10">Anaerobic C4-dicarboxylate transporter</fullName>
    </submittedName>
</protein>
<feature type="transmembrane region" description="Helical" evidence="9">
    <location>
        <begin position="88"/>
        <end position="113"/>
    </location>
</feature>
<keyword evidence="5" id="KW-0997">Cell inner membrane</keyword>
<dbReference type="NCBIfam" id="NF006927">
    <property type="entry name" value="PRK09412.1"/>
    <property type="match status" value="1"/>
</dbReference>
<feature type="transmembrane region" description="Helical" evidence="9">
    <location>
        <begin position="341"/>
        <end position="358"/>
    </location>
</feature>
<organism evidence="10 11">
    <name type="scientific">Danxiaibacter flavus</name>
    <dbReference type="NCBI Taxonomy" id="3049108"/>
    <lineage>
        <taxon>Bacteria</taxon>
        <taxon>Pseudomonadati</taxon>
        <taxon>Bacteroidota</taxon>
        <taxon>Chitinophagia</taxon>
        <taxon>Chitinophagales</taxon>
        <taxon>Chitinophagaceae</taxon>
        <taxon>Danxiaibacter</taxon>
    </lineage>
</organism>
<dbReference type="Pfam" id="PF03605">
    <property type="entry name" value="DcuA_DcuB"/>
    <property type="match status" value="1"/>
</dbReference>
<feature type="transmembrane region" description="Helical" evidence="9">
    <location>
        <begin position="6"/>
        <end position="36"/>
    </location>
</feature>
<evidence type="ECO:0000256" key="7">
    <source>
        <dbReference type="ARBA" id="ARBA00022989"/>
    </source>
</evidence>
<dbReference type="InterPro" id="IPR004668">
    <property type="entry name" value="Anaer_Dcu_memb_transpt"/>
</dbReference>
<evidence type="ECO:0000256" key="6">
    <source>
        <dbReference type="ARBA" id="ARBA00022692"/>
    </source>
</evidence>
<dbReference type="PANTHER" id="PTHR36106:SF1">
    <property type="entry name" value="ANAEROBIC C4-DICARBOXYLATE TRANSPORTER DCUB"/>
    <property type="match status" value="1"/>
</dbReference>
<evidence type="ECO:0000256" key="3">
    <source>
        <dbReference type="ARBA" id="ARBA00022448"/>
    </source>
</evidence>
<dbReference type="NCBIfam" id="NF009136">
    <property type="entry name" value="PRK12489.1"/>
    <property type="match status" value="1"/>
</dbReference>
<feature type="transmembrane region" description="Helical" evidence="9">
    <location>
        <begin position="230"/>
        <end position="251"/>
    </location>
</feature>
<accession>A0ABV3ZPE3</accession>
<comment type="similarity">
    <text evidence="2">Belongs to the DcuA/DcuB transporter (TC 2.A.13.1) family.</text>
</comment>
<evidence type="ECO:0000313" key="10">
    <source>
        <dbReference type="EMBL" id="MEX6691096.1"/>
    </source>
</evidence>
<name>A0ABV3ZPE3_9BACT</name>
<reference evidence="10 11" key="1">
    <citation type="submission" date="2023-07" db="EMBL/GenBank/DDBJ databases">
        <authorList>
            <person name="Lian W.-H."/>
        </authorList>
    </citation>
    <scope>NUCLEOTIDE SEQUENCE [LARGE SCALE GENOMIC DNA]</scope>
    <source>
        <strain evidence="10 11">SYSU DXS3180</strain>
    </source>
</reference>
<evidence type="ECO:0000256" key="1">
    <source>
        <dbReference type="ARBA" id="ARBA00004429"/>
    </source>
</evidence>
<keyword evidence="7 9" id="KW-1133">Transmembrane helix</keyword>
<feature type="transmembrane region" description="Helical" evidence="9">
    <location>
        <begin position="271"/>
        <end position="290"/>
    </location>
</feature>
<dbReference type="Proteomes" id="UP001560573">
    <property type="component" value="Unassembled WGS sequence"/>
</dbReference>